<evidence type="ECO:0000256" key="2">
    <source>
        <dbReference type="ARBA" id="ARBA00022448"/>
    </source>
</evidence>
<evidence type="ECO:0000313" key="12">
    <source>
        <dbReference type="RefSeq" id="XP_012567234.1"/>
    </source>
</evidence>
<keyword evidence="3 10" id="KW-0812">Transmembrane</keyword>
<evidence type="ECO:0000313" key="11">
    <source>
        <dbReference type="Proteomes" id="UP000087171"/>
    </source>
</evidence>
<evidence type="ECO:0000256" key="10">
    <source>
        <dbReference type="SAM" id="Phobius"/>
    </source>
</evidence>
<name>A0A1S3DVN5_CICAR</name>
<dbReference type="RefSeq" id="XP_012567234.1">
    <property type="nucleotide sequence ID" value="XM_012711780.2"/>
</dbReference>
<keyword evidence="7" id="KW-0927">Auxin signaling pathway</keyword>
<dbReference type="PANTHER" id="PTHR31651:SF44">
    <property type="entry name" value="AUXIN EFFLUX CARRIER FAMILY PROTEIN"/>
    <property type="match status" value="1"/>
</dbReference>
<dbReference type="AlphaFoldDB" id="A0A1S3DVN5"/>
<dbReference type="GeneID" id="101492524"/>
<reference evidence="12" key="1">
    <citation type="submission" date="2025-08" db="UniProtKB">
        <authorList>
            <consortium name="RefSeq"/>
        </authorList>
    </citation>
    <scope>IDENTIFICATION</scope>
    <source>
        <tissue evidence="12">Etiolated seedlings</tissue>
    </source>
</reference>
<feature type="transmembrane region" description="Helical" evidence="10">
    <location>
        <begin position="6"/>
        <end position="29"/>
    </location>
</feature>
<feature type="transmembrane region" description="Helical" evidence="10">
    <location>
        <begin position="176"/>
        <end position="197"/>
    </location>
</feature>
<keyword evidence="4" id="KW-0256">Endoplasmic reticulum</keyword>
<evidence type="ECO:0000256" key="4">
    <source>
        <dbReference type="ARBA" id="ARBA00022824"/>
    </source>
</evidence>
<organism evidence="11 12">
    <name type="scientific">Cicer arietinum</name>
    <name type="common">Chickpea</name>
    <name type="synonym">Garbanzo</name>
    <dbReference type="NCBI Taxonomy" id="3827"/>
    <lineage>
        <taxon>Eukaryota</taxon>
        <taxon>Viridiplantae</taxon>
        <taxon>Streptophyta</taxon>
        <taxon>Embryophyta</taxon>
        <taxon>Tracheophyta</taxon>
        <taxon>Spermatophyta</taxon>
        <taxon>Magnoliopsida</taxon>
        <taxon>eudicotyledons</taxon>
        <taxon>Gunneridae</taxon>
        <taxon>Pentapetalae</taxon>
        <taxon>rosids</taxon>
        <taxon>fabids</taxon>
        <taxon>Fabales</taxon>
        <taxon>Fabaceae</taxon>
        <taxon>Papilionoideae</taxon>
        <taxon>50 kb inversion clade</taxon>
        <taxon>NPAAA clade</taxon>
        <taxon>Hologalegina</taxon>
        <taxon>IRL clade</taxon>
        <taxon>Cicereae</taxon>
        <taxon>Cicer</taxon>
    </lineage>
</organism>
<feature type="transmembrane region" description="Helical" evidence="10">
    <location>
        <begin position="247"/>
        <end position="275"/>
    </location>
</feature>
<dbReference type="InterPro" id="IPR004776">
    <property type="entry name" value="Mem_transp_PIN-like"/>
</dbReference>
<dbReference type="OrthoDB" id="191139at2759"/>
<evidence type="ECO:0000256" key="6">
    <source>
        <dbReference type="ARBA" id="ARBA00023136"/>
    </source>
</evidence>
<keyword evidence="2" id="KW-0813">Transport</keyword>
<dbReference type="Proteomes" id="UP000087171">
    <property type="component" value="Unplaced"/>
</dbReference>
<evidence type="ECO:0000256" key="8">
    <source>
        <dbReference type="ARBA" id="ARBA00025100"/>
    </source>
</evidence>
<proteinExistence type="inferred from homology"/>
<gene>
    <name evidence="12" type="primary">LOC101492524</name>
</gene>
<feature type="transmembrane region" description="Helical" evidence="10">
    <location>
        <begin position="217"/>
        <end position="235"/>
    </location>
</feature>
<keyword evidence="5 10" id="KW-1133">Transmembrane helix</keyword>
<dbReference type="Pfam" id="PF03547">
    <property type="entry name" value="Mem_trans"/>
    <property type="match status" value="2"/>
</dbReference>
<evidence type="ECO:0000256" key="9">
    <source>
        <dbReference type="ARBA" id="ARBA00025752"/>
    </source>
</evidence>
<sequence>MEFWKLFVVALMPVLKVLLITALGTFLSLDRFDILKETASKNLNTIVFFVFSPALVCSSLAETITSRSIITLWFMPLNVLLTFIIGAALGWLLVKLIKVPYHLQGLALGCCAAGNLGNLPLIIVPAVCKQKGNPFGDLDICHRNGLAYASLSMAVPKKERIVKQLKVLAEKINLKVLFAPSTIGAIVGLIIGVVPIFRKLLIVDNAVLGVLQDSIVMVGDAGIPAMTLLVGANLLKGLKGLGKQFPLIVGIIVVRFILLPVIGIGIVKGAIHIGLIHPDPLYQFLLLLQFALPPAVAMSTITQLFGASEGECSVIMLATYSCAAFSLTLWSTFFMWLVL</sequence>
<dbReference type="InterPro" id="IPR045033">
    <property type="entry name" value="PILS1/3/4/5/7"/>
</dbReference>
<evidence type="ECO:0000256" key="1">
    <source>
        <dbReference type="ARBA" id="ARBA00004477"/>
    </source>
</evidence>
<dbReference type="PANTHER" id="PTHR31651">
    <property type="match status" value="1"/>
</dbReference>
<evidence type="ECO:0000256" key="3">
    <source>
        <dbReference type="ARBA" id="ARBA00022692"/>
    </source>
</evidence>
<dbReference type="GO" id="GO:0009734">
    <property type="term" value="P:auxin-activated signaling pathway"/>
    <property type="evidence" value="ECO:0007669"/>
    <property type="project" value="UniProtKB-KW"/>
</dbReference>
<comment type="function">
    <text evidence="8">Involved in cellular auxin homeostasis by regulating auxin metabolism. Regulates intracellular auxin accumulation at the endoplasmic reticulum and thus auxin availability for nuclear auxin signaling.</text>
</comment>
<feature type="transmembrane region" description="Helical" evidence="10">
    <location>
        <begin position="281"/>
        <end position="305"/>
    </location>
</feature>
<evidence type="ECO:0000256" key="7">
    <source>
        <dbReference type="ARBA" id="ARBA00023294"/>
    </source>
</evidence>
<keyword evidence="6 10" id="KW-0472">Membrane</keyword>
<accession>A0A1S3DVN5</accession>
<keyword evidence="11" id="KW-1185">Reference proteome</keyword>
<feature type="transmembrane region" description="Helical" evidence="10">
    <location>
        <begin position="73"/>
        <end position="94"/>
    </location>
</feature>
<dbReference type="GO" id="GO:0080162">
    <property type="term" value="P:endoplasmic reticulum to cytosol auxin transport"/>
    <property type="evidence" value="ECO:0007669"/>
    <property type="project" value="InterPro"/>
</dbReference>
<dbReference type="GO" id="GO:0005789">
    <property type="term" value="C:endoplasmic reticulum membrane"/>
    <property type="evidence" value="ECO:0007669"/>
    <property type="project" value="UniProtKB-SubCell"/>
</dbReference>
<feature type="transmembrane region" description="Helical" evidence="10">
    <location>
        <begin position="317"/>
        <end position="338"/>
    </location>
</feature>
<comment type="subcellular location">
    <subcellularLocation>
        <location evidence="1">Endoplasmic reticulum membrane</location>
        <topology evidence="1">Multi-pass membrane protein</topology>
    </subcellularLocation>
</comment>
<feature type="transmembrane region" description="Helical" evidence="10">
    <location>
        <begin position="41"/>
        <end position="61"/>
    </location>
</feature>
<protein>
    <submittedName>
        <fullName evidence="12">Protein PIN-LIKES 1-like isoform X3</fullName>
    </submittedName>
</protein>
<evidence type="ECO:0000256" key="5">
    <source>
        <dbReference type="ARBA" id="ARBA00022989"/>
    </source>
</evidence>
<comment type="similarity">
    <text evidence="9">Belongs to the auxin efflux carrier (TC 2.A.69.2) family.</text>
</comment>